<dbReference type="Proteomes" id="UP001044222">
    <property type="component" value="Chromosome 11"/>
</dbReference>
<dbReference type="AlphaFoldDB" id="A0A9D3M121"/>
<feature type="compositionally biased region" description="Basic residues" evidence="1">
    <location>
        <begin position="8"/>
        <end position="25"/>
    </location>
</feature>
<sequence length="420" mass="45653">MDGPAPLKKLKRKRRKVKNTTRHHRATPEESSTEESTGDRDTEEATPGRQVPQSSRPLFLFVFCGRVHMRRAVDARVDGGQTKRRESEKEQECQWCGADTAATLQEHGDTPSSTAAPKTHRSSGQWRGRGRGRRAEAKRKGARQPGSAQKGESTAISSLGPGAVVDSDQQRKTEAERQRNKKRLREKQRQAQRDSSPGHRHGHAGQGNQEGRRAKRRSRAGASQAESDLAAWRRVQAQISSLLDPELGDFNGHSRTMQGALAFPRSPAHFQGYSYPMPLEFVPPGPMMGRGYPFPSAGPPQPASSQLVNSFGAWAQPWQKAPIPNTRHNAEFLRSLQPPPIPARGRPVAVPGAPSPSASARRPATSAQPGLPELPAAAERADRRGPRAGGKRKAKGAVARDDGGRPRPQPPDGEEGSESA</sequence>
<evidence type="ECO:0000313" key="2">
    <source>
        <dbReference type="EMBL" id="KAG5839976.1"/>
    </source>
</evidence>
<comment type="caution">
    <text evidence="2">The sequence shown here is derived from an EMBL/GenBank/DDBJ whole genome shotgun (WGS) entry which is preliminary data.</text>
</comment>
<feature type="compositionally biased region" description="Low complexity" evidence="1">
    <location>
        <begin position="345"/>
        <end position="364"/>
    </location>
</feature>
<name>A0A9D3M121_ANGAN</name>
<organism evidence="2 3">
    <name type="scientific">Anguilla anguilla</name>
    <name type="common">European freshwater eel</name>
    <name type="synonym">Muraena anguilla</name>
    <dbReference type="NCBI Taxonomy" id="7936"/>
    <lineage>
        <taxon>Eukaryota</taxon>
        <taxon>Metazoa</taxon>
        <taxon>Chordata</taxon>
        <taxon>Craniata</taxon>
        <taxon>Vertebrata</taxon>
        <taxon>Euteleostomi</taxon>
        <taxon>Actinopterygii</taxon>
        <taxon>Neopterygii</taxon>
        <taxon>Teleostei</taxon>
        <taxon>Anguilliformes</taxon>
        <taxon>Anguillidae</taxon>
        <taxon>Anguilla</taxon>
    </lineage>
</organism>
<dbReference type="EMBL" id="JAFIRN010000011">
    <property type="protein sequence ID" value="KAG5839976.1"/>
    <property type="molecule type" value="Genomic_DNA"/>
</dbReference>
<proteinExistence type="predicted"/>
<feature type="compositionally biased region" description="Polar residues" evidence="1">
    <location>
        <begin position="146"/>
        <end position="157"/>
    </location>
</feature>
<feature type="region of interest" description="Disordered" evidence="1">
    <location>
        <begin position="75"/>
        <end position="228"/>
    </location>
</feature>
<reference evidence="2" key="1">
    <citation type="submission" date="2021-01" db="EMBL/GenBank/DDBJ databases">
        <title>A chromosome-scale assembly of European eel, Anguilla anguilla.</title>
        <authorList>
            <person name="Henkel C."/>
            <person name="Jong-Raadsen S.A."/>
            <person name="Dufour S."/>
            <person name="Weltzien F.-A."/>
            <person name="Palstra A.P."/>
            <person name="Pelster B."/>
            <person name="Spaink H.P."/>
            <person name="Van Den Thillart G.E."/>
            <person name="Jansen H."/>
            <person name="Zahm M."/>
            <person name="Klopp C."/>
            <person name="Cedric C."/>
            <person name="Louis A."/>
            <person name="Berthelot C."/>
            <person name="Parey E."/>
            <person name="Roest Crollius H."/>
            <person name="Montfort J."/>
            <person name="Robinson-Rechavi M."/>
            <person name="Bucao C."/>
            <person name="Bouchez O."/>
            <person name="Gislard M."/>
            <person name="Lluch J."/>
            <person name="Milhes M."/>
            <person name="Lampietro C."/>
            <person name="Lopez Roques C."/>
            <person name="Donnadieu C."/>
            <person name="Braasch I."/>
            <person name="Desvignes T."/>
            <person name="Postlethwait J."/>
            <person name="Bobe J."/>
            <person name="Guiguen Y."/>
            <person name="Dirks R."/>
        </authorList>
    </citation>
    <scope>NUCLEOTIDE SEQUENCE</scope>
    <source>
        <strain evidence="2">Tag_6206</strain>
        <tissue evidence="2">Liver</tissue>
    </source>
</reference>
<feature type="region of interest" description="Disordered" evidence="1">
    <location>
        <begin position="335"/>
        <end position="420"/>
    </location>
</feature>
<feature type="compositionally biased region" description="Basic and acidic residues" evidence="1">
    <location>
        <begin position="168"/>
        <end position="178"/>
    </location>
</feature>
<feature type="compositionally biased region" description="Basic and acidic residues" evidence="1">
    <location>
        <begin position="75"/>
        <end position="92"/>
    </location>
</feature>
<keyword evidence="3" id="KW-1185">Reference proteome</keyword>
<feature type="region of interest" description="Disordered" evidence="1">
    <location>
        <begin position="1"/>
        <end position="57"/>
    </location>
</feature>
<accession>A0A9D3M121</accession>
<evidence type="ECO:0000256" key="1">
    <source>
        <dbReference type="SAM" id="MobiDB-lite"/>
    </source>
</evidence>
<gene>
    <name evidence="2" type="ORF">ANANG_G00211170</name>
</gene>
<protein>
    <submittedName>
        <fullName evidence="2">Uncharacterized protein</fullName>
    </submittedName>
</protein>
<evidence type="ECO:0000313" key="3">
    <source>
        <dbReference type="Proteomes" id="UP001044222"/>
    </source>
</evidence>